<evidence type="ECO:0000313" key="7">
    <source>
        <dbReference type="EMBL" id="SFV56863.1"/>
    </source>
</evidence>
<comment type="subcellular location">
    <subcellularLocation>
        <location evidence="1">Membrane</location>
        <topology evidence="1">Multi-pass membrane protein</topology>
    </subcellularLocation>
</comment>
<feature type="transmembrane region" description="Helical" evidence="5">
    <location>
        <begin position="185"/>
        <end position="203"/>
    </location>
</feature>
<feature type="transmembrane region" description="Helical" evidence="5">
    <location>
        <begin position="81"/>
        <end position="105"/>
    </location>
</feature>
<evidence type="ECO:0000256" key="5">
    <source>
        <dbReference type="SAM" id="Phobius"/>
    </source>
</evidence>
<keyword evidence="4 5" id="KW-0472">Membrane</keyword>
<keyword evidence="3 5" id="KW-1133">Transmembrane helix</keyword>
<dbReference type="EMBL" id="FPHB01000038">
    <property type="protein sequence ID" value="SFV56863.1"/>
    <property type="molecule type" value="Genomic_DNA"/>
</dbReference>
<feature type="transmembrane region" description="Helical" evidence="5">
    <location>
        <begin position="353"/>
        <end position="370"/>
    </location>
</feature>
<dbReference type="PANTHER" id="PTHR37958:SF1">
    <property type="entry name" value="SODIUM-POTASSIUM_PROTON ANTIPORTER CHAA"/>
    <property type="match status" value="1"/>
</dbReference>
<feature type="transmembrane region" description="Helical" evidence="5">
    <location>
        <begin position="152"/>
        <end position="173"/>
    </location>
</feature>
<feature type="transmembrane region" description="Helical" evidence="5">
    <location>
        <begin position="318"/>
        <end position="341"/>
    </location>
</feature>
<keyword evidence="2 5" id="KW-0812">Transmembrane</keyword>
<feature type="transmembrane region" description="Helical" evidence="5">
    <location>
        <begin position="21"/>
        <end position="42"/>
    </location>
</feature>
<dbReference type="Gene3D" id="1.20.1420.30">
    <property type="entry name" value="NCX, central ion-binding region"/>
    <property type="match status" value="1"/>
</dbReference>
<dbReference type="PANTHER" id="PTHR37958">
    <property type="entry name" value="SODIUM-POTASSIUM/PROTON ANTIPORTER CHAA"/>
    <property type="match status" value="1"/>
</dbReference>
<feature type="transmembrane region" description="Helical" evidence="5">
    <location>
        <begin position="117"/>
        <end position="140"/>
    </location>
</feature>
<dbReference type="GO" id="GO:0015386">
    <property type="term" value="F:potassium:proton antiporter activity"/>
    <property type="evidence" value="ECO:0007669"/>
    <property type="project" value="TreeGrafter"/>
</dbReference>
<gene>
    <name evidence="7" type="ORF">MNB_SM-7-450</name>
</gene>
<evidence type="ECO:0000256" key="1">
    <source>
        <dbReference type="ARBA" id="ARBA00004141"/>
    </source>
</evidence>
<evidence type="ECO:0000256" key="2">
    <source>
        <dbReference type="ARBA" id="ARBA00022692"/>
    </source>
</evidence>
<dbReference type="Pfam" id="PF01699">
    <property type="entry name" value="Na_Ca_ex"/>
    <property type="match status" value="2"/>
</dbReference>
<name>A0A1W1BTM7_9ZZZZ</name>
<evidence type="ECO:0000259" key="6">
    <source>
        <dbReference type="Pfam" id="PF01699"/>
    </source>
</evidence>
<proteinExistence type="predicted"/>
<protein>
    <submittedName>
        <fullName evidence="7">Calcium/proton antiporter</fullName>
    </submittedName>
</protein>
<feature type="transmembrane region" description="Helical" evidence="5">
    <location>
        <begin position="377"/>
        <end position="396"/>
    </location>
</feature>
<feature type="transmembrane region" description="Helical" evidence="5">
    <location>
        <begin position="48"/>
        <end position="69"/>
    </location>
</feature>
<dbReference type="GO" id="GO:0015385">
    <property type="term" value="F:sodium:proton antiporter activity"/>
    <property type="evidence" value="ECO:0007669"/>
    <property type="project" value="TreeGrafter"/>
</dbReference>
<feature type="domain" description="Sodium/calcium exchanger membrane region" evidence="6">
    <location>
        <begin position="48"/>
        <end position="205"/>
    </location>
</feature>
<dbReference type="AlphaFoldDB" id="A0A1W1BTM7"/>
<feature type="domain" description="Sodium/calcium exchanger membrane region" evidence="6">
    <location>
        <begin position="254"/>
        <end position="394"/>
    </location>
</feature>
<feature type="transmembrane region" description="Helical" evidence="5">
    <location>
        <begin position="251"/>
        <end position="272"/>
    </location>
</feature>
<organism evidence="7">
    <name type="scientific">hydrothermal vent metagenome</name>
    <dbReference type="NCBI Taxonomy" id="652676"/>
    <lineage>
        <taxon>unclassified sequences</taxon>
        <taxon>metagenomes</taxon>
        <taxon>ecological metagenomes</taxon>
    </lineage>
</organism>
<dbReference type="InterPro" id="IPR052946">
    <property type="entry name" value="Alkaline_pH_Ca-Antiporter"/>
</dbReference>
<dbReference type="InterPro" id="IPR004837">
    <property type="entry name" value="NaCa_Exmemb"/>
</dbReference>
<reference evidence="7" key="1">
    <citation type="submission" date="2016-10" db="EMBL/GenBank/DDBJ databases">
        <authorList>
            <person name="de Groot N.N."/>
        </authorList>
    </citation>
    <scope>NUCLEOTIDE SEQUENCE</scope>
</reference>
<feature type="transmembrane region" description="Helical" evidence="5">
    <location>
        <begin position="284"/>
        <end position="306"/>
    </location>
</feature>
<accession>A0A1W1BTM7</accession>
<dbReference type="InterPro" id="IPR044880">
    <property type="entry name" value="NCX_ion-bd_dom_sf"/>
</dbReference>
<dbReference type="GO" id="GO:0005886">
    <property type="term" value="C:plasma membrane"/>
    <property type="evidence" value="ECO:0007669"/>
    <property type="project" value="TreeGrafter"/>
</dbReference>
<evidence type="ECO:0000256" key="4">
    <source>
        <dbReference type="ARBA" id="ARBA00023136"/>
    </source>
</evidence>
<evidence type="ECO:0000256" key="3">
    <source>
        <dbReference type="ARBA" id="ARBA00022989"/>
    </source>
</evidence>
<sequence length="397" mass="43920">MSDSQPNRSSLDSSQESFLKYFFEDYWDIFVGIISIIIAFYFHHHHSIILSTLFAAVGIGSLSLTVSEIAEILSERLKEPYGSFVLTFSAVAVEIILLYIILLQAQQNPQVLDTVKGGIISAVIVDMNVLLGLAVFIGGLKFIEQEHNKETSSAYTTILYVSSMALLVPSLLSRSDHTPEVVMEASMYIAALLFAFYIVIVIFQTKTHTHFFKQTAKSRIFRLKRKLKEKGKEGDDEDEDDDYIFDRFPNIILIFSIFLFIAIIAFGAEVFAKDGVVLAKDLGISTGIAGLIIAIISVAPEIATAIKAAKNDEIQRVVNIAMGASTVSILLTVPILMLLAYKSGIDLTLDFNPLEVGALILTIVLVWKTTDEGHTNYFEGISHLMFFAAYAIIAAFF</sequence>